<dbReference type="SUPFAM" id="SSF52540">
    <property type="entry name" value="P-loop containing nucleoside triphosphate hydrolases"/>
    <property type="match status" value="1"/>
</dbReference>
<evidence type="ECO:0000313" key="2">
    <source>
        <dbReference type="Proteomes" id="UP001530315"/>
    </source>
</evidence>
<sequence length="252" mass="28930">MTGNHTFPSTEDTGSSTAKSIHLFTEVLDQKADGKCWIQDFLCRHQDRNRRRVVGGRQKAEIYGFKWKPYRATFGSDKSVEALRWLSRNPHVKVIHNRRNPLDVVISRYKHRDRGVVAHCAVGDDACLELHRNAKPTLRTSGGRLIALIDEIEEESNHADRLLDELRVPHIDVSYEELYFVRDIAIEWRRVFSFLGVGPSDDRLTSLELVSHMEHQATSNHSTSIQEKVQNYEEVTETLRGTKYDVYLSGSG</sequence>
<comment type="caution">
    <text evidence="1">The sequence shown here is derived from an EMBL/GenBank/DDBJ whole genome shotgun (WGS) entry which is preliminary data.</text>
</comment>
<accession>A0ABD3MX14</accession>
<proteinExistence type="predicted"/>
<gene>
    <name evidence="1" type="ORF">ACHAW5_001850</name>
</gene>
<dbReference type="AlphaFoldDB" id="A0ABD3MX14"/>
<reference evidence="1 2" key="1">
    <citation type="submission" date="2024-10" db="EMBL/GenBank/DDBJ databases">
        <title>Updated reference genomes for cyclostephanoid diatoms.</title>
        <authorList>
            <person name="Roberts W.R."/>
            <person name="Alverson A.J."/>
        </authorList>
    </citation>
    <scope>NUCLEOTIDE SEQUENCE [LARGE SCALE GENOMIC DNA]</scope>
    <source>
        <strain evidence="1 2">AJA276-08</strain>
    </source>
</reference>
<name>A0ABD3MX14_9STRA</name>
<protein>
    <recommendedName>
        <fullName evidence="3">Protein-tyrosine sulfotransferase</fullName>
    </recommendedName>
</protein>
<evidence type="ECO:0008006" key="3">
    <source>
        <dbReference type="Google" id="ProtNLM"/>
    </source>
</evidence>
<evidence type="ECO:0000313" key="1">
    <source>
        <dbReference type="EMBL" id="KAL3765000.1"/>
    </source>
</evidence>
<dbReference type="InterPro" id="IPR027417">
    <property type="entry name" value="P-loop_NTPase"/>
</dbReference>
<keyword evidence="2" id="KW-1185">Reference proteome</keyword>
<organism evidence="1 2">
    <name type="scientific">Stephanodiscus triporus</name>
    <dbReference type="NCBI Taxonomy" id="2934178"/>
    <lineage>
        <taxon>Eukaryota</taxon>
        <taxon>Sar</taxon>
        <taxon>Stramenopiles</taxon>
        <taxon>Ochrophyta</taxon>
        <taxon>Bacillariophyta</taxon>
        <taxon>Coscinodiscophyceae</taxon>
        <taxon>Thalassiosirophycidae</taxon>
        <taxon>Stephanodiscales</taxon>
        <taxon>Stephanodiscaceae</taxon>
        <taxon>Stephanodiscus</taxon>
    </lineage>
</organism>
<dbReference type="Gene3D" id="3.40.50.300">
    <property type="entry name" value="P-loop containing nucleotide triphosphate hydrolases"/>
    <property type="match status" value="1"/>
</dbReference>
<dbReference type="EMBL" id="JALLAZ020001760">
    <property type="protein sequence ID" value="KAL3765000.1"/>
    <property type="molecule type" value="Genomic_DNA"/>
</dbReference>
<dbReference type="Proteomes" id="UP001530315">
    <property type="component" value="Unassembled WGS sequence"/>
</dbReference>